<sequence>MNQIYCGKKINILSKKIKWGFDQMAEKYGVTGGQARILHFIVKNGKNYEVYQKEVEEEFNLRRSTVTGILQLIEEKDLITRTISEKDGRVKKIKLTKKGIELQKKISVEINNYEKILIDGIKKEDLEVLSKVLDKIMNNIELNF</sequence>
<evidence type="ECO:0000313" key="2">
    <source>
        <dbReference type="Proteomes" id="UP000595814"/>
    </source>
</evidence>
<name>A0AC61MRP9_9FIRM</name>
<reference evidence="1 2" key="1">
    <citation type="journal article" date="2022" name="Int. J. Syst. Evol. Microbiol.">
        <title>Miniphocaeibacter halophilus sp. nov., an ammonium-tolerant acetate-producing bacterium isolated from a biogas system.</title>
        <authorList>
            <person name="Schnurer A."/>
            <person name="Singh A."/>
            <person name="Bi S."/>
            <person name="Qiao W."/>
            <person name="Westerholm M."/>
        </authorList>
    </citation>
    <scope>NUCLEOTIDE SEQUENCE [LARGE SCALE GENOMIC DNA]</scope>
    <source>
        <strain evidence="1 2">AMB_01</strain>
    </source>
</reference>
<evidence type="ECO:0000313" key="1">
    <source>
        <dbReference type="EMBL" id="QQK08247.1"/>
    </source>
</evidence>
<keyword evidence="2" id="KW-1185">Reference proteome</keyword>
<protein>
    <submittedName>
        <fullName evidence="1">MarR family transcriptional regulator</fullName>
    </submittedName>
</protein>
<organism evidence="1 2">
    <name type="scientific">Miniphocaeibacter halophilus</name>
    <dbReference type="NCBI Taxonomy" id="2931922"/>
    <lineage>
        <taxon>Bacteria</taxon>
        <taxon>Bacillati</taxon>
        <taxon>Bacillota</taxon>
        <taxon>Tissierellia</taxon>
        <taxon>Tissierellales</taxon>
        <taxon>Peptoniphilaceae</taxon>
        <taxon>Miniphocaeibacter</taxon>
    </lineage>
</organism>
<proteinExistence type="predicted"/>
<accession>A0AC61MRP9</accession>
<gene>
    <name evidence="1" type="ORF">JFY71_01530</name>
</gene>
<dbReference type="EMBL" id="CP066744">
    <property type="protein sequence ID" value="QQK08247.1"/>
    <property type="molecule type" value="Genomic_DNA"/>
</dbReference>
<dbReference type="Proteomes" id="UP000595814">
    <property type="component" value="Chromosome"/>
</dbReference>